<sequence length="203" mass="22519">MTMAPTDAERLLALLREPCCPICILARRAAREYLETRLLRLSTGASQGPKALYEQDPPMVSGAVLCSRHWHKLVALEARHPEVPRLSEAMLETLLETADDPRICLACGVQQSTTRRYLEVLARLPAETVGLALRQGQGFICLKHLAALPASPLKGWLLERVHALTLDLPRFQERYARWHSTEFGPEAELDPPGRALAALAGED</sequence>
<organism evidence="1 2">
    <name type="scientific">Allomeiothermus silvanus (strain ATCC 700542 / DSM 9946 / NBRC 106475 / NCIMB 13440 / VI-R2)</name>
    <name type="common">Thermus silvanus</name>
    <dbReference type="NCBI Taxonomy" id="526227"/>
    <lineage>
        <taxon>Bacteria</taxon>
        <taxon>Thermotogati</taxon>
        <taxon>Deinococcota</taxon>
        <taxon>Deinococci</taxon>
        <taxon>Thermales</taxon>
        <taxon>Thermaceae</taxon>
        <taxon>Allomeiothermus</taxon>
    </lineage>
</organism>
<gene>
    <name evidence="1" type="ORF">Mesil_3427</name>
</gene>
<dbReference type="Proteomes" id="UP000001916">
    <property type="component" value="Plasmid pMESIL01"/>
</dbReference>
<accession>D7BJ80</accession>
<evidence type="ECO:0000313" key="2">
    <source>
        <dbReference type="Proteomes" id="UP000001916"/>
    </source>
</evidence>
<protein>
    <submittedName>
        <fullName evidence="1">Uncharacterized protein</fullName>
    </submittedName>
</protein>
<name>D7BJ80_ALLS1</name>
<geneLocation type="plasmid" evidence="1 2">
    <name>pMESIL01</name>
</geneLocation>
<reference evidence="1 2" key="1">
    <citation type="journal article" date="2010" name="Stand. Genomic Sci.">
        <title>Complete genome sequence of Meiothermus silvanus type strain (VI-R2).</title>
        <authorList>
            <person name="Sikorski J."/>
            <person name="Tindall B.J."/>
            <person name="Lowry S."/>
            <person name="Lucas S."/>
            <person name="Nolan M."/>
            <person name="Copeland A."/>
            <person name="Glavina Del Rio T."/>
            <person name="Tice H."/>
            <person name="Cheng J.F."/>
            <person name="Han C."/>
            <person name="Pitluck S."/>
            <person name="Liolios K."/>
            <person name="Ivanova N."/>
            <person name="Mavromatis K."/>
            <person name="Mikhailova N."/>
            <person name="Pati A."/>
            <person name="Goodwin L."/>
            <person name="Chen A."/>
            <person name="Palaniappan K."/>
            <person name="Land M."/>
            <person name="Hauser L."/>
            <person name="Chang Y.J."/>
            <person name="Jeffries C.D."/>
            <person name="Rohde M."/>
            <person name="Goker M."/>
            <person name="Woyke T."/>
            <person name="Bristow J."/>
            <person name="Eisen J.A."/>
            <person name="Markowitz V."/>
            <person name="Hugenholtz P."/>
            <person name="Kyrpides N.C."/>
            <person name="Klenk H.P."/>
            <person name="Lapidus A."/>
        </authorList>
    </citation>
    <scope>NUCLEOTIDE SEQUENCE [LARGE SCALE GENOMIC DNA]</scope>
    <source>
        <strain evidence="2">ATCC 700542 / DSM 9946 / VI-R2</strain>
        <plasmid evidence="2">Plasmid pMESIL01</plasmid>
    </source>
</reference>
<dbReference type="OrthoDB" id="34210at2"/>
<dbReference type="eggNOG" id="ENOG5030Q7H">
    <property type="taxonomic scope" value="Bacteria"/>
</dbReference>
<evidence type="ECO:0000313" key="1">
    <source>
        <dbReference type="EMBL" id="ADH65236.1"/>
    </source>
</evidence>
<dbReference type="EMBL" id="CP002043">
    <property type="protein sequence ID" value="ADH65236.1"/>
    <property type="molecule type" value="Genomic_DNA"/>
</dbReference>
<keyword evidence="1" id="KW-0614">Plasmid</keyword>
<dbReference type="HOGENOM" id="CLU_1347594_0_0_0"/>
<proteinExistence type="predicted"/>
<keyword evidence="2" id="KW-1185">Reference proteome</keyword>
<dbReference type="AlphaFoldDB" id="D7BJ80"/>
<dbReference type="KEGG" id="msv:Mesil_3427"/>